<reference evidence="2 3" key="1">
    <citation type="journal article" date="2018" name="Mol. Plant">
        <title>The genome of Artemisia annua provides insight into the evolution of Asteraceae family and artemisinin biosynthesis.</title>
        <authorList>
            <person name="Shen Q."/>
            <person name="Zhang L."/>
            <person name="Liao Z."/>
            <person name="Wang S."/>
            <person name="Yan T."/>
            <person name="Shi P."/>
            <person name="Liu M."/>
            <person name="Fu X."/>
            <person name="Pan Q."/>
            <person name="Wang Y."/>
            <person name="Lv Z."/>
            <person name="Lu X."/>
            <person name="Zhang F."/>
            <person name="Jiang W."/>
            <person name="Ma Y."/>
            <person name="Chen M."/>
            <person name="Hao X."/>
            <person name="Li L."/>
            <person name="Tang Y."/>
            <person name="Lv G."/>
            <person name="Zhou Y."/>
            <person name="Sun X."/>
            <person name="Brodelius P.E."/>
            <person name="Rose J.K.C."/>
            <person name="Tang K."/>
        </authorList>
    </citation>
    <scope>NUCLEOTIDE SEQUENCE [LARGE SCALE GENOMIC DNA]</scope>
    <source>
        <strain evidence="3">cv. Huhao1</strain>
        <tissue evidence="2">Leaf</tissue>
    </source>
</reference>
<organism evidence="2 3">
    <name type="scientific">Artemisia annua</name>
    <name type="common">Sweet wormwood</name>
    <dbReference type="NCBI Taxonomy" id="35608"/>
    <lineage>
        <taxon>Eukaryota</taxon>
        <taxon>Viridiplantae</taxon>
        <taxon>Streptophyta</taxon>
        <taxon>Embryophyta</taxon>
        <taxon>Tracheophyta</taxon>
        <taxon>Spermatophyta</taxon>
        <taxon>Magnoliopsida</taxon>
        <taxon>eudicotyledons</taxon>
        <taxon>Gunneridae</taxon>
        <taxon>Pentapetalae</taxon>
        <taxon>asterids</taxon>
        <taxon>campanulids</taxon>
        <taxon>Asterales</taxon>
        <taxon>Asteraceae</taxon>
        <taxon>Asteroideae</taxon>
        <taxon>Anthemideae</taxon>
        <taxon>Artemisiinae</taxon>
        <taxon>Artemisia</taxon>
    </lineage>
</organism>
<sequence>MIKASYCFVKGWVALITRLLGIKCLCWLVKLRYGQRVHSLAVGLGCCGSVARVCSAKGVFEEIGFRNDVSWCSLLFVYVNAIEFRVAQRVFDGMPNKVNVAWNTMIDGQARVREVGTFIGLFKKMMVKLFDQDQ</sequence>
<dbReference type="InterPro" id="IPR002885">
    <property type="entry name" value="PPR_rpt"/>
</dbReference>
<dbReference type="STRING" id="35608.A0A2U1MEB1"/>
<dbReference type="EMBL" id="PKPP01005591">
    <property type="protein sequence ID" value="PWA59546.1"/>
    <property type="molecule type" value="Genomic_DNA"/>
</dbReference>
<evidence type="ECO:0000313" key="3">
    <source>
        <dbReference type="Proteomes" id="UP000245207"/>
    </source>
</evidence>
<dbReference type="Proteomes" id="UP000245207">
    <property type="component" value="Unassembled WGS sequence"/>
</dbReference>
<protein>
    <submittedName>
        <fullName evidence="2">Tetratricopeptide repeat (TPR)-like superfamily protein</fullName>
    </submittedName>
</protein>
<comment type="caution">
    <text evidence="2">The sequence shown here is derived from an EMBL/GenBank/DDBJ whole genome shotgun (WGS) entry which is preliminary data.</text>
</comment>
<dbReference type="InterPro" id="IPR011990">
    <property type="entry name" value="TPR-like_helical_dom_sf"/>
</dbReference>
<dbReference type="Pfam" id="PF01535">
    <property type="entry name" value="PPR"/>
    <property type="match status" value="1"/>
</dbReference>
<name>A0A2U1MEB1_ARTAN</name>
<dbReference type="NCBIfam" id="TIGR00756">
    <property type="entry name" value="PPR"/>
    <property type="match status" value="1"/>
</dbReference>
<accession>A0A2U1MEB1</accession>
<dbReference type="AlphaFoldDB" id="A0A2U1MEB1"/>
<evidence type="ECO:0000313" key="2">
    <source>
        <dbReference type="EMBL" id="PWA59546.1"/>
    </source>
</evidence>
<keyword evidence="1" id="KW-0677">Repeat</keyword>
<proteinExistence type="predicted"/>
<dbReference type="OrthoDB" id="1741748at2759"/>
<dbReference type="Gene3D" id="1.25.40.10">
    <property type="entry name" value="Tetratricopeptide repeat domain"/>
    <property type="match status" value="1"/>
</dbReference>
<evidence type="ECO:0000256" key="1">
    <source>
        <dbReference type="ARBA" id="ARBA00022737"/>
    </source>
</evidence>
<gene>
    <name evidence="2" type="ORF">CTI12_AA390680</name>
</gene>
<keyword evidence="3" id="KW-1185">Reference proteome</keyword>